<keyword evidence="4" id="KW-1185">Reference proteome</keyword>
<dbReference type="FunFam" id="3.60.60.10:FF:000001">
    <property type="entry name" value="Secernin 1"/>
    <property type="match status" value="1"/>
</dbReference>
<reference evidence="3 4" key="1">
    <citation type="submission" date="2019-09" db="EMBL/GenBank/DDBJ databases">
        <title>Bird 10,000 Genomes (B10K) Project - Family phase.</title>
        <authorList>
            <person name="Zhang G."/>
        </authorList>
    </citation>
    <scope>NUCLEOTIDE SEQUENCE [LARGE SCALE GENOMIC DNA]</scope>
    <source>
        <strain evidence="3">B10K-DU-001-60</strain>
        <tissue evidence="3">Muscle</tissue>
    </source>
</reference>
<evidence type="ECO:0000313" key="4">
    <source>
        <dbReference type="Proteomes" id="UP000587472"/>
    </source>
</evidence>
<feature type="non-terminal residue" evidence="3">
    <location>
        <position position="369"/>
    </location>
</feature>
<accession>A0A7K9XUY6</accession>
<proteinExistence type="inferred from homology"/>
<comment type="similarity">
    <text evidence="1">Belongs to the peptidase C69 family. Secernin subfamily.</text>
</comment>
<dbReference type="PANTHER" id="PTHR12994">
    <property type="entry name" value="SECERNIN"/>
    <property type="match status" value="1"/>
</dbReference>
<dbReference type="GO" id="GO:0006508">
    <property type="term" value="P:proteolysis"/>
    <property type="evidence" value="ECO:0007669"/>
    <property type="project" value="InterPro"/>
</dbReference>
<dbReference type="PANTHER" id="PTHR12994:SF16">
    <property type="entry name" value="SECERNIN-2"/>
    <property type="match status" value="1"/>
</dbReference>
<gene>
    <name evidence="3" type="primary">Scrn2</name>
    <name evidence="3" type="ORF">PSOCRE_R06736</name>
</gene>
<name>A0A7K9XUY6_9GRUI</name>
<protein>
    <recommendedName>
        <fullName evidence="2">Secernin-2</fullName>
    </recommendedName>
</protein>
<dbReference type="AlphaFoldDB" id="A0A7K9XUY6"/>
<dbReference type="Pfam" id="PF03577">
    <property type="entry name" value="Peptidase_C69"/>
    <property type="match status" value="1"/>
</dbReference>
<dbReference type="EMBL" id="VWZZ01007472">
    <property type="protein sequence ID" value="NXJ01425.1"/>
    <property type="molecule type" value="Genomic_DNA"/>
</dbReference>
<dbReference type="GO" id="GO:0016805">
    <property type="term" value="F:dipeptidase activity"/>
    <property type="evidence" value="ECO:0007669"/>
    <property type="project" value="InterPro"/>
</dbReference>
<comment type="caution">
    <text evidence="3">The sequence shown here is derived from an EMBL/GenBank/DDBJ whole genome shotgun (WGS) entry which is preliminary data.</text>
</comment>
<sequence length="369" mass="41375">RPPQCTYLEIEQAERTHAVVLSRPAWLWGAEMGANEHGVCVGNEGVWTREPVGEDEALLGMDLVRLGLERGSSAREALEVIVALLERYGQGGSCKEEPVPFVYHNTFLLADRTEAWVLETAGQYWAAQQIREGSRNISNQLSIGREITAEHAGLRQRARSQGWWSGDGEFNFAEVFSLTQQPARMEAAKGRYRAGKEMLQQHAGHITAETFMAILRDKDSGICVDSEGFRTAGSMVSVLPQDPASPCVHFFTATPDPSRSVFKPFVFVAGLKPVPQVKSPTFRDDPAKRIPRFQSTVDRRHELYRRHEAALELMERDQERGQKLLQTLRDLEKQGLEGMNALLGGTVAPRPEELADLFFDCVEAEMKFY</sequence>
<dbReference type="Gene3D" id="3.60.60.10">
    <property type="entry name" value="Penicillin V Acylase, Chain A"/>
    <property type="match status" value="1"/>
</dbReference>
<dbReference type="Proteomes" id="UP000587472">
    <property type="component" value="Unassembled WGS sequence"/>
</dbReference>
<feature type="non-terminal residue" evidence="3">
    <location>
        <position position="1"/>
    </location>
</feature>
<evidence type="ECO:0000256" key="2">
    <source>
        <dbReference type="ARBA" id="ARBA00040986"/>
    </source>
</evidence>
<evidence type="ECO:0000256" key="1">
    <source>
        <dbReference type="ARBA" id="ARBA00005705"/>
    </source>
</evidence>
<organism evidence="3 4">
    <name type="scientific">Psophia crepitans</name>
    <name type="common">common trumpeter</name>
    <dbReference type="NCBI Taxonomy" id="54359"/>
    <lineage>
        <taxon>Eukaryota</taxon>
        <taxon>Metazoa</taxon>
        <taxon>Chordata</taxon>
        <taxon>Craniata</taxon>
        <taxon>Vertebrata</taxon>
        <taxon>Euteleostomi</taxon>
        <taxon>Archelosauria</taxon>
        <taxon>Archosauria</taxon>
        <taxon>Dinosauria</taxon>
        <taxon>Saurischia</taxon>
        <taxon>Theropoda</taxon>
        <taxon>Coelurosauria</taxon>
        <taxon>Aves</taxon>
        <taxon>Neognathae</taxon>
        <taxon>Neoaves</taxon>
        <taxon>Gruiformes</taxon>
        <taxon>Psophiidae</taxon>
        <taxon>Psophia</taxon>
    </lineage>
</organism>
<evidence type="ECO:0000313" key="3">
    <source>
        <dbReference type="EMBL" id="NXJ01425.1"/>
    </source>
</evidence>
<dbReference type="GO" id="GO:0070004">
    <property type="term" value="F:cysteine-type exopeptidase activity"/>
    <property type="evidence" value="ECO:0007669"/>
    <property type="project" value="InterPro"/>
</dbReference>
<dbReference type="InterPro" id="IPR005322">
    <property type="entry name" value="Peptidase_C69"/>
</dbReference>